<protein>
    <submittedName>
        <fullName evidence="1">Uncharacterized protein</fullName>
    </submittedName>
</protein>
<accession>A0A921L8F6</accession>
<gene>
    <name evidence="1" type="ORF">K8V65_07630</name>
</gene>
<dbReference type="AlphaFoldDB" id="A0A921L8F6"/>
<organism evidence="1 2">
    <name type="scientific">Megamonas hypermegale</name>
    <dbReference type="NCBI Taxonomy" id="158847"/>
    <lineage>
        <taxon>Bacteria</taxon>
        <taxon>Bacillati</taxon>
        <taxon>Bacillota</taxon>
        <taxon>Negativicutes</taxon>
        <taxon>Selenomonadales</taxon>
        <taxon>Selenomonadaceae</taxon>
        <taxon>Megamonas</taxon>
    </lineage>
</organism>
<proteinExistence type="predicted"/>
<comment type="caution">
    <text evidence="1">The sequence shown here is derived from an EMBL/GenBank/DDBJ whole genome shotgun (WGS) entry which is preliminary data.</text>
</comment>
<evidence type="ECO:0000313" key="1">
    <source>
        <dbReference type="EMBL" id="HJF85512.1"/>
    </source>
</evidence>
<name>A0A921L8F6_9FIRM</name>
<evidence type="ECO:0000313" key="2">
    <source>
        <dbReference type="Proteomes" id="UP000780768"/>
    </source>
</evidence>
<reference evidence="1" key="2">
    <citation type="submission" date="2021-09" db="EMBL/GenBank/DDBJ databases">
        <authorList>
            <person name="Gilroy R."/>
        </authorList>
    </citation>
    <scope>NUCLEOTIDE SEQUENCE</scope>
    <source>
        <strain evidence="1">7318</strain>
    </source>
</reference>
<dbReference type="Proteomes" id="UP000780768">
    <property type="component" value="Unassembled WGS sequence"/>
</dbReference>
<reference evidence="1" key="1">
    <citation type="journal article" date="2021" name="PeerJ">
        <title>Extensive microbial diversity within the chicken gut microbiome revealed by metagenomics and culture.</title>
        <authorList>
            <person name="Gilroy R."/>
            <person name="Ravi A."/>
            <person name="Getino M."/>
            <person name="Pursley I."/>
            <person name="Horton D.L."/>
            <person name="Alikhan N.F."/>
            <person name="Baker D."/>
            <person name="Gharbi K."/>
            <person name="Hall N."/>
            <person name="Watson M."/>
            <person name="Adriaenssens E.M."/>
            <person name="Foster-Nyarko E."/>
            <person name="Jarju S."/>
            <person name="Secka A."/>
            <person name="Antonio M."/>
            <person name="Oren A."/>
            <person name="Chaudhuri R.R."/>
            <person name="La Ragione R."/>
            <person name="Hildebrand F."/>
            <person name="Pallen M.J."/>
        </authorList>
    </citation>
    <scope>NUCLEOTIDE SEQUENCE</scope>
    <source>
        <strain evidence="1">7318</strain>
    </source>
</reference>
<sequence length="189" mass="22314">MKERRVIKLDTPAPLWTIPLGAIYSTFGVSEPTVRKYMRELEIPAYRNWVLPWKNMRTKAVDSRDLWKFHGARFFPRYIERLRERYPDEADSFTQDKLYPANEVELRDQYDWMYTASKFFETVKGKCDINQNELPDLLFCGAVPYYEEPNGAILIEDFWVNHILNPGHPTGDYIGYEGPLDLNKEIPLV</sequence>
<dbReference type="EMBL" id="DYVR01000211">
    <property type="protein sequence ID" value="HJF85512.1"/>
    <property type="molecule type" value="Genomic_DNA"/>
</dbReference>